<dbReference type="GO" id="GO:0044322">
    <property type="term" value="C:endoplasmic reticulum quality control compartment"/>
    <property type="evidence" value="ECO:0007669"/>
    <property type="project" value="GOC"/>
</dbReference>
<keyword evidence="8" id="KW-0326">Glycosidase</keyword>
<dbReference type="InterPro" id="IPR036026">
    <property type="entry name" value="Seven-hairpin_glycosidases"/>
</dbReference>
<dbReference type="GO" id="GO:0004571">
    <property type="term" value="F:mannosyl-oligosaccharide 1,2-alpha-mannosidase activity"/>
    <property type="evidence" value="ECO:0007669"/>
    <property type="project" value="InterPro"/>
</dbReference>
<evidence type="ECO:0000256" key="1">
    <source>
        <dbReference type="ARBA" id="ARBA00004240"/>
    </source>
</evidence>
<dbReference type="Gene3D" id="1.50.10.10">
    <property type="match status" value="1"/>
</dbReference>
<evidence type="ECO:0000256" key="4">
    <source>
        <dbReference type="ARBA" id="ARBA00023180"/>
    </source>
</evidence>
<dbReference type="PANTHER" id="PTHR45679:SF6">
    <property type="entry name" value="ER DEGRADATION-ENHANCING ALPHA-MANNOSIDASE-LIKE PROTEIN 2"/>
    <property type="match status" value="1"/>
</dbReference>
<keyword evidence="8" id="KW-0378">Hydrolase</keyword>
<keyword evidence="3" id="KW-0256">Endoplasmic reticulum</keyword>
<dbReference type="EnsemblMetazoa" id="ACOM028890-RA">
    <property type="protein sequence ID" value="ACOM028890-PA.1"/>
    <property type="gene ID" value="ACOM028890"/>
</dbReference>
<comment type="cofactor">
    <cofactor evidence="7">
        <name>Ca(2+)</name>
        <dbReference type="ChEBI" id="CHEBI:29108"/>
    </cofactor>
</comment>
<dbReference type="AlphaFoldDB" id="A0A8W7PC37"/>
<dbReference type="InterPro" id="IPR012341">
    <property type="entry name" value="6hp_glycosidase-like_sf"/>
</dbReference>
<evidence type="ECO:0000256" key="2">
    <source>
        <dbReference type="ARBA" id="ARBA00007658"/>
    </source>
</evidence>
<organism evidence="9">
    <name type="scientific">Anopheles coluzzii</name>
    <name type="common">African malaria mosquito</name>
    <dbReference type="NCBI Taxonomy" id="1518534"/>
    <lineage>
        <taxon>Eukaryota</taxon>
        <taxon>Metazoa</taxon>
        <taxon>Ecdysozoa</taxon>
        <taxon>Arthropoda</taxon>
        <taxon>Hexapoda</taxon>
        <taxon>Insecta</taxon>
        <taxon>Pterygota</taxon>
        <taxon>Neoptera</taxon>
        <taxon>Endopterygota</taxon>
        <taxon>Diptera</taxon>
        <taxon>Nematocera</taxon>
        <taxon>Culicoidea</taxon>
        <taxon>Culicidae</taxon>
        <taxon>Anophelinae</taxon>
        <taxon>Anopheles</taxon>
    </lineage>
</organism>
<dbReference type="VEuPathDB" id="VectorBase:ACON2_039246"/>
<evidence type="ECO:0000313" key="9">
    <source>
        <dbReference type="EnsemblMetazoa" id="ACOM028890-PA.1"/>
    </source>
</evidence>
<keyword evidence="7" id="KW-0106">Calcium</keyword>
<sequence>MNEMQLPEEKKITRKIICSKRPPRGTGWFWVWCCTTGLIFRLVSEAHGLRKFSSSDMYRMREKVRQMFQHAYDGYLQYAAPYDELRPLSCDGIDTWGSYSLTLIDALDTLAVMGNYTEFGRVVQMLQGRSFDADINVSVFETNIRIIGGLLSAHLLSNHADLKSMGLVEPGWPCQGPLLDIAEEVAQRLLPAFDTATGMPYGTVNLRHGVPYGETTVTCTAGIGTFILEFGTLSRLTGNPVYEDVAMNALSALYKHRSPIGLYGNHIDVQTGRWIAQDAGIGAGVDSYFEYLVKGSILLENPALMATFFESKASIDRYLKREDWYVWVSMSKGQLTLPVFQSLEAYWPGLLTLYGNTKEALKVLHNYQTVWRQYGFLPEFYNIPTGEAGANRENYPLRPELIESVMYLYRATSDPFLLQVGENILESIEHSAKTPCGYATIRNVLTHQQEDRMESFFLAETTKYLYLLFDPNNVLHNDGSIGNVVKTILNDGVTKEHKCVVGAGGYIFNTEAHPMDPTALRCCEARHINIFANALVENQMNKKERRGKLLFAKGQQYLSNTKNRQDKKNEWMITEPKEPPKMTDVKIELKGGEKMATTKLPINTINREIEETESVSRGIKTKNMYSSESISKTNHMKSIKEQFSQSFKDEINHATAFSLLPVDKATTNAASSNKAKSSSTKKVSEILLMKKSEEEFTPVTVQSYSTTGYSASTKDKNGNEEDTPMATMLKLVQSMFHTTANLAQKRSVFDLENFYQQVVNNRLLNDESANFNISGMSSPSYNKEKILNGLLTCRSQPFLQRLTLIGEFY</sequence>
<dbReference type="GO" id="GO:1904154">
    <property type="term" value="P:positive regulation of retrograde protein transport, ER to cytosol"/>
    <property type="evidence" value="ECO:0007669"/>
    <property type="project" value="UniProtKB-ARBA"/>
</dbReference>
<dbReference type="PANTHER" id="PTHR45679">
    <property type="entry name" value="ER DEGRADATION-ENHANCING ALPHA-MANNOSIDASE-LIKE PROTEIN 2"/>
    <property type="match status" value="1"/>
</dbReference>
<dbReference type="Pfam" id="PF01532">
    <property type="entry name" value="Glyco_hydro_47"/>
    <property type="match status" value="1"/>
</dbReference>
<dbReference type="PRINTS" id="PR00747">
    <property type="entry name" value="GLYHDRLASE47"/>
</dbReference>
<accession>A0A8W7PC37</accession>
<feature type="active site" description="Proton donor" evidence="6">
    <location>
        <position position="379"/>
    </location>
</feature>
<feature type="binding site" evidence="7">
    <location>
        <position position="510"/>
    </location>
    <ligand>
        <name>Ca(2+)</name>
        <dbReference type="ChEBI" id="CHEBI:29108"/>
    </ligand>
</feature>
<evidence type="ECO:0000256" key="3">
    <source>
        <dbReference type="ARBA" id="ARBA00022824"/>
    </source>
</evidence>
<dbReference type="GO" id="GO:0005975">
    <property type="term" value="P:carbohydrate metabolic process"/>
    <property type="evidence" value="ECO:0007669"/>
    <property type="project" value="InterPro"/>
</dbReference>
<comment type="subcellular location">
    <subcellularLocation>
        <location evidence="1">Endoplasmic reticulum</location>
    </subcellularLocation>
</comment>
<dbReference type="EC" id="3.2.1.-" evidence="8"/>
<dbReference type="GO" id="GO:1904380">
    <property type="term" value="P:endoplasmic reticulum mannose trimming"/>
    <property type="evidence" value="ECO:0007669"/>
    <property type="project" value="InterPro"/>
</dbReference>
<dbReference type="GO" id="GO:0016020">
    <property type="term" value="C:membrane"/>
    <property type="evidence" value="ECO:0007669"/>
    <property type="project" value="InterPro"/>
</dbReference>
<evidence type="ECO:0000256" key="7">
    <source>
        <dbReference type="PIRSR" id="PIRSR601382-2"/>
    </source>
</evidence>
<proteinExistence type="inferred from homology"/>
<evidence type="ECO:0000256" key="5">
    <source>
        <dbReference type="ARBA" id="ARBA00054385"/>
    </source>
</evidence>
<dbReference type="InterPro" id="IPR044674">
    <property type="entry name" value="EDEM1/2/3"/>
</dbReference>
<dbReference type="Proteomes" id="UP000075882">
    <property type="component" value="Unassembled WGS sequence"/>
</dbReference>
<feature type="active site" description="Proton donor" evidence="6">
    <location>
        <position position="141"/>
    </location>
</feature>
<dbReference type="GO" id="GO:0005509">
    <property type="term" value="F:calcium ion binding"/>
    <property type="evidence" value="ECO:0007669"/>
    <property type="project" value="InterPro"/>
</dbReference>
<feature type="active site" evidence="6">
    <location>
        <position position="286"/>
    </location>
</feature>
<evidence type="ECO:0000256" key="6">
    <source>
        <dbReference type="PIRSR" id="PIRSR601382-1"/>
    </source>
</evidence>
<comment type="similarity">
    <text evidence="2 8">Belongs to the glycosyl hydrolase 47 family.</text>
</comment>
<name>A0A8W7PC37_ANOCL</name>
<reference evidence="9" key="1">
    <citation type="submission" date="2022-08" db="UniProtKB">
        <authorList>
            <consortium name="EnsemblMetazoa"/>
        </authorList>
    </citation>
    <scope>IDENTIFICATION</scope>
</reference>
<keyword evidence="4" id="KW-0325">Glycoprotein</keyword>
<evidence type="ECO:0000256" key="8">
    <source>
        <dbReference type="RuleBase" id="RU361193"/>
    </source>
</evidence>
<dbReference type="SUPFAM" id="SSF48225">
    <property type="entry name" value="Seven-hairpin glycosidases"/>
    <property type="match status" value="1"/>
</dbReference>
<feature type="active site" evidence="6">
    <location>
        <position position="400"/>
    </location>
</feature>
<dbReference type="FunFam" id="1.50.10.10:FF:000015">
    <property type="entry name" value="alpha-1,2-Mannosidase"/>
    <property type="match status" value="1"/>
</dbReference>
<dbReference type="InterPro" id="IPR001382">
    <property type="entry name" value="Glyco_hydro_47"/>
</dbReference>
<keyword evidence="7" id="KW-0479">Metal-binding</keyword>
<protein>
    <recommendedName>
        <fullName evidence="8">alpha-1,2-Mannosidase</fullName>
        <ecNumber evidence="8">3.2.1.-</ecNumber>
    </recommendedName>
</protein>
<comment type="function">
    <text evidence="5">Involved in the endoplasmic reticulum-associated degradation (ERAD) pathway that targets misfolded glycoproteins for degradation in an N-glycan-dependent manner. May initiate ERAD by promoting the first mannose trimming step of ERAD substrates, from Man9GlcNAc2 to Man8GlcNAc2. Seems to recognize and bind to exposed hydrophobic regions in target proteins.</text>
</comment>